<evidence type="ECO:0000256" key="7">
    <source>
        <dbReference type="RuleBase" id="RU364083"/>
    </source>
</evidence>
<dbReference type="Pfam" id="PF08402">
    <property type="entry name" value="TOBE_2"/>
    <property type="match status" value="1"/>
</dbReference>
<dbReference type="InterPro" id="IPR027417">
    <property type="entry name" value="P-loop_NTPase"/>
</dbReference>
<dbReference type="PROSITE" id="PS50893">
    <property type="entry name" value="ABC_TRANSPORTER_2"/>
    <property type="match status" value="1"/>
</dbReference>
<dbReference type="InterPro" id="IPR008995">
    <property type="entry name" value="Mo/tungstate-bd_C_term_dom"/>
</dbReference>
<dbReference type="InterPro" id="IPR005893">
    <property type="entry name" value="PotA-like"/>
</dbReference>
<sequence>MTGLILENVEKYYGTTCAVKDVNLHLPEGKLVCFLGPSGCGKTTLLRMIAGLETLSAGEIRLDGEDIGQTPAHLRNFGMVFQSLALFPHMTVGENIAYPLKLRGVARDEQQARVVELLQLIQLSEMIDRPVSKLSGGQRQRVAIARAIAARPKILLLDEPLSALDAKLRESMQVEIRQLQQRLNITTIMVTHDQREAMTMADIVVVLGEHRVQQVGTPIEIYRHPANEFVADFIGSGNIFPATVLGDGRVGLPGGESIEVPGSAGVEAGKQVRMLVRPEDLQLSVPQATPASNCLLGTVTFVRDIGSTIETIVECSGVSFTALNTPCQGIGLDVGHRVSLTIPAEACRMLGSGA</sequence>
<dbReference type="Gene3D" id="2.40.50.100">
    <property type="match status" value="1"/>
</dbReference>
<keyword evidence="3 7" id="KW-0547">Nucleotide-binding</keyword>
<organism evidence="9 10">
    <name type="scientific">Pseudomonas gingeri</name>
    <dbReference type="NCBI Taxonomy" id="117681"/>
    <lineage>
        <taxon>Bacteria</taxon>
        <taxon>Pseudomonadati</taxon>
        <taxon>Pseudomonadota</taxon>
        <taxon>Gammaproteobacteria</taxon>
        <taxon>Pseudomonadales</taxon>
        <taxon>Pseudomonadaceae</taxon>
        <taxon>Pseudomonas</taxon>
    </lineage>
</organism>
<dbReference type="InterPro" id="IPR012340">
    <property type="entry name" value="NA-bd_OB-fold"/>
</dbReference>
<evidence type="ECO:0000313" key="9">
    <source>
        <dbReference type="EMBL" id="NWC16688.1"/>
    </source>
</evidence>
<comment type="catalytic activity">
    <reaction evidence="7">
        <text>ATP + H2O + polyamine-[polyamine-binding protein]Side 1 = ADP + phosphate + polyamineSide 2 + [polyamine-binding protein]Side 1.</text>
        <dbReference type="EC" id="7.6.2.11"/>
    </reaction>
</comment>
<keyword evidence="1 7" id="KW-0813">Transport</keyword>
<protein>
    <recommendedName>
        <fullName evidence="7">Spermidine/putrescine import ATP-binding protein PotA</fullName>
        <ecNumber evidence="7">7.6.2.11</ecNumber>
    </recommendedName>
</protein>
<name>A0A7Y7Y403_9PSED</name>
<evidence type="ECO:0000259" key="8">
    <source>
        <dbReference type="PROSITE" id="PS50893"/>
    </source>
</evidence>
<keyword evidence="2 7" id="KW-1003">Cell membrane</keyword>
<evidence type="ECO:0000313" key="10">
    <source>
        <dbReference type="Proteomes" id="UP000517547"/>
    </source>
</evidence>
<evidence type="ECO:0000256" key="6">
    <source>
        <dbReference type="ARBA" id="ARBA00023136"/>
    </source>
</evidence>
<dbReference type="SUPFAM" id="SSF52540">
    <property type="entry name" value="P-loop containing nucleoside triphosphate hydrolases"/>
    <property type="match status" value="1"/>
</dbReference>
<dbReference type="InterPro" id="IPR050093">
    <property type="entry name" value="ABC_SmlMolc_Importer"/>
</dbReference>
<evidence type="ECO:0000256" key="3">
    <source>
        <dbReference type="ARBA" id="ARBA00022741"/>
    </source>
</evidence>
<dbReference type="Gene3D" id="3.40.50.300">
    <property type="entry name" value="P-loop containing nucleotide triphosphate hydrolases"/>
    <property type="match status" value="1"/>
</dbReference>
<evidence type="ECO:0000256" key="4">
    <source>
        <dbReference type="ARBA" id="ARBA00022840"/>
    </source>
</evidence>
<feature type="domain" description="ABC transporter" evidence="8">
    <location>
        <begin position="4"/>
        <end position="234"/>
    </location>
</feature>
<reference evidence="9 10" key="1">
    <citation type="submission" date="2020-04" db="EMBL/GenBank/DDBJ databases">
        <title>Molecular characterization of pseudomonads from Agaricus bisporus reveal novel blotch 2 pathogens in Western Europe.</title>
        <authorList>
            <person name="Taparia T."/>
            <person name="Krijger M."/>
            <person name="Haynes E."/>
            <person name="Elpinstone J.G."/>
            <person name="Noble R."/>
            <person name="Van Der Wolf J."/>
        </authorList>
    </citation>
    <scope>NUCLEOTIDE SEQUENCE [LARGE SCALE GENOMIC DNA]</scope>
    <source>
        <strain evidence="9 10">IPO3738</strain>
    </source>
</reference>
<proteinExistence type="inferred from homology"/>
<evidence type="ECO:0000256" key="5">
    <source>
        <dbReference type="ARBA" id="ARBA00022967"/>
    </source>
</evidence>
<dbReference type="PANTHER" id="PTHR42781:SF4">
    <property type="entry name" value="SPERMIDINE_PUTRESCINE IMPORT ATP-BINDING PROTEIN POTA"/>
    <property type="match status" value="1"/>
</dbReference>
<dbReference type="Proteomes" id="UP000517547">
    <property type="component" value="Unassembled WGS sequence"/>
</dbReference>
<dbReference type="RefSeq" id="WP_017124001.1">
    <property type="nucleotide sequence ID" value="NZ_JACAQE010000008.1"/>
</dbReference>
<keyword evidence="4 7" id="KW-0067">ATP-binding</keyword>
<dbReference type="InterPro" id="IPR017871">
    <property type="entry name" value="ABC_transporter-like_CS"/>
</dbReference>
<dbReference type="FunFam" id="3.40.50.300:FF:000042">
    <property type="entry name" value="Maltose/maltodextrin ABC transporter, ATP-binding protein"/>
    <property type="match status" value="1"/>
</dbReference>
<keyword evidence="5 7" id="KW-1278">Translocase</keyword>
<dbReference type="GO" id="GO:0043190">
    <property type="term" value="C:ATP-binding cassette (ABC) transporter complex"/>
    <property type="evidence" value="ECO:0007669"/>
    <property type="project" value="InterPro"/>
</dbReference>
<dbReference type="NCBIfam" id="TIGR01187">
    <property type="entry name" value="potA"/>
    <property type="match status" value="1"/>
</dbReference>
<dbReference type="Pfam" id="PF00005">
    <property type="entry name" value="ABC_tran"/>
    <property type="match status" value="1"/>
</dbReference>
<dbReference type="GO" id="GO:0015417">
    <property type="term" value="F:ABC-type polyamine transporter activity"/>
    <property type="evidence" value="ECO:0007669"/>
    <property type="project" value="UniProtKB-EC"/>
</dbReference>
<dbReference type="SUPFAM" id="SSF50331">
    <property type="entry name" value="MOP-like"/>
    <property type="match status" value="1"/>
</dbReference>
<dbReference type="InterPro" id="IPR003439">
    <property type="entry name" value="ABC_transporter-like_ATP-bd"/>
</dbReference>
<comment type="similarity">
    <text evidence="7">Belongs to the ABC transporter superfamily. Spermidine/putrescine importer (TC 3.A.1.11.1) family.</text>
</comment>
<dbReference type="EC" id="7.6.2.11" evidence="7"/>
<keyword evidence="6 7" id="KW-0472">Membrane</keyword>
<accession>A0A7Y7Y403</accession>
<dbReference type="GO" id="GO:0005524">
    <property type="term" value="F:ATP binding"/>
    <property type="evidence" value="ECO:0007669"/>
    <property type="project" value="UniProtKB-KW"/>
</dbReference>
<gene>
    <name evidence="7" type="primary">potA</name>
    <name evidence="9" type="ORF">HX845_23730</name>
</gene>
<evidence type="ECO:0000256" key="1">
    <source>
        <dbReference type="ARBA" id="ARBA00022448"/>
    </source>
</evidence>
<dbReference type="SMART" id="SM00382">
    <property type="entry name" value="AAA"/>
    <property type="match status" value="1"/>
</dbReference>
<comment type="subunit">
    <text evidence="7">The complex is composed of two ATP-binding proteins (PotA), two transmembrane proteins (PotB and PotC) and a solute-binding protein (PotD).</text>
</comment>
<dbReference type="Gene3D" id="2.40.50.140">
    <property type="entry name" value="Nucleic acid-binding proteins"/>
    <property type="match status" value="1"/>
</dbReference>
<dbReference type="EMBL" id="JACAQE010000008">
    <property type="protein sequence ID" value="NWC16688.1"/>
    <property type="molecule type" value="Genomic_DNA"/>
</dbReference>
<dbReference type="InterPro" id="IPR003593">
    <property type="entry name" value="AAA+_ATPase"/>
</dbReference>
<comment type="function">
    <text evidence="7">Part of the ABC transporter complex PotABCD involved in spermidine/putrescine import. Responsible for energy coupling to the transport system.</text>
</comment>
<dbReference type="InterPro" id="IPR013611">
    <property type="entry name" value="Transp-assoc_OB_typ2"/>
</dbReference>
<dbReference type="PANTHER" id="PTHR42781">
    <property type="entry name" value="SPERMIDINE/PUTRESCINE IMPORT ATP-BINDING PROTEIN POTA"/>
    <property type="match status" value="1"/>
</dbReference>
<comment type="caution">
    <text evidence="9">The sequence shown here is derived from an EMBL/GenBank/DDBJ whole genome shotgun (WGS) entry which is preliminary data.</text>
</comment>
<evidence type="ECO:0000256" key="2">
    <source>
        <dbReference type="ARBA" id="ARBA00022475"/>
    </source>
</evidence>
<dbReference type="AlphaFoldDB" id="A0A7Y7Y403"/>
<dbReference type="GO" id="GO:0016887">
    <property type="term" value="F:ATP hydrolysis activity"/>
    <property type="evidence" value="ECO:0007669"/>
    <property type="project" value="InterPro"/>
</dbReference>
<dbReference type="PROSITE" id="PS00211">
    <property type="entry name" value="ABC_TRANSPORTER_1"/>
    <property type="match status" value="1"/>
</dbReference>